<dbReference type="Gene3D" id="1.25.40.10">
    <property type="entry name" value="Tetratricopeptide repeat domain"/>
    <property type="match status" value="1"/>
</dbReference>
<dbReference type="SUPFAM" id="SSF52540">
    <property type="entry name" value="P-loop containing nucleoside triphosphate hydrolases"/>
    <property type="match status" value="1"/>
</dbReference>
<dbReference type="SMART" id="SM00028">
    <property type="entry name" value="TPR"/>
    <property type="match status" value="2"/>
</dbReference>
<dbReference type="PANTHER" id="PTHR16305:SF28">
    <property type="entry name" value="GUANYLATE CYCLASE DOMAIN-CONTAINING PROTEIN"/>
    <property type="match status" value="1"/>
</dbReference>
<dbReference type="RefSeq" id="WP_130756951.1">
    <property type="nucleotide sequence ID" value="NZ_BIFY01000020.1"/>
</dbReference>
<dbReference type="SUPFAM" id="SSF48452">
    <property type="entry name" value="TPR-like"/>
    <property type="match status" value="1"/>
</dbReference>
<protein>
    <submittedName>
        <fullName evidence="3">Uncharacterized protein</fullName>
    </submittedName>
</protein>
<dbReference type="Proteomes" id="UP000289660">
    <property type="component" value="Unassembled WGS sequence"/>
</dbReference>
<dbReference type="AlphaFoldDB" id="A0A402DBW4"/>
<proteinExistence type="predicted"/>
<dbReference type="InterPro" id="IPR019734">
    <property type="entry name" value="TPR_rpt"/>
</dbReference>
<evidence type="ECO:0000256" key="1">
    <source>
        <dbReference type="ARBA" id="ARBA00022741"/>
    </source>
</evidence>
<dbReference type="GO" id="GO:0005737">
    <property type="term" value="C:cytoplasm"/>
    <property type="evidence" value="ECO:0007669"/>
    <property type="project" value="TreeGrafter"/>
</dbReference>
<dbReference type="EMBL" id="BIFY01000020">
    <property type="protein sequence ID" value="GCE59709.1"/>
    <property type="molecule type" value="Genomic_DNA"/>
</dbReference>
<name>A0A402DBW4_MICAE</name>
<dbReference type="GO" id="GO:0004016">
    <property type="term" value="F:adenylate cyclase activity"/>
    <property type="evidence" value="ECO:0007669"/>
    <property type="project" value="TreeGrafter"/>
</dbReference>
<evidence type="ECO:0000256" key="2">
    <source>
        <dbReference type="ARBA" id="ARBA00022840"/>
    </source>
</evidence>
<keyword evidence="2" id="KW-0067">ATP-binding</keyword>
<dbReference type="GO" id="GO:0005524">
    <property type="term" value="F:ATP binding"/>
    <property type="evidence" value="ECO:0007669"/>
    <property type="project" value="UniProtKB-KW"/>
</dbReference>
<dbReference type="PANTHER" id="PTHR16305">
    <property type="entry name" value="TESTICULAR SOLUBLE ADENYLYL CYCLASE"/>
    <property type="match status" value="1"/>
</dbReference>
<evidence type="ECO:0000313" key="3">
    <source>
        <dbReference type="EMBL" id="GCE59709.1"/>
    </source>
</evidence>
<evidence type="ECO:0000313" key="4">
    <source>
        <dbReference type="Proteomes" id="UP000289660"/>
    </source>
</evidence>
<gene>
    <name evidence="3" type="ORF">MiAbB_01628</name>
</gene>
<sequence length="745" mass="85015">MIPGVGPVVGASIKTASIASQWALGTNNYQLKADSLTNQYIKSISKIVTKYRPMVVVIEDAHWIDESSCNLLMRLANRVTSLPLLIVITCRPSYLIEEHPLSKVKNELLMKDLISIIPVSGLNIEETREYIVRRFGSTMNQYLAEWLTIICNGLPLFATQYLNLLEQNGVIQQKDIGNYIFNGEIKIVMGKWEVYGHLANTNIPETIEALLEERIERILEEDREMLQVGAVQGKQFFSSVLANLLQQEERNILKRLRKVMEQHNVVKVYSDTQVSILTEVYSFEHIMLQQMLYKKLSPRERVLYHQDVAELLEKMLIDERNLTRRLILEVANHFDQGNLPLKAAYYYKQVSQFLVVDGAYTEAIQICKRAIEIIRNCDEASHLKAELIELLMISTRWRRGLKVKSELSLLTLAKEGEEAAEKSGDFSLLARLKYNHAILAGETEGLSSWIQGLRNALEAAKRANDPISQFIIASQLGQELRGQDFKAGIQLQRQAMSCFEEKIIKANQEIPSEIKKQYHLMQTLLGVGEFDSSHFEKAIDLLQESVNGFKQLGVIDALPECLNYLAQTYFRLGLFEKAEQALVEAIEVVEDTDEAHSWNGYNLALRGKLYLEWNRIEDAVAPILLGWQESQRTQLKWQTPLVRNYYVELLINPKYQGFNLSEADFQLAITIEETQRSGYHRSAIMALSLRSLVALMDKRFGAALVYSSQAVSYFQKMGTLPALRIEEILFNHYQVLTAVGKHSEA</sequence>
<accession>A0A402DBW4</accession>
<keyword evidence="1" id="KW-0547">Nucleotide-binding</keyword>
<dbReference type="InterPro" id="IPR011990">
    <property type="entry name" value="TPR-like_helical_dom_sf"/>
</dbReference>
<comment type="caution">
    <text evidence="3">The sequence shown here is derived from an EMBL/GenBank/DDBJ whole genome shotgun (WGS) entry which is preliminary data.</text>
</comment>
<reference evidence="4" key="1">
    <citation type="submission" date="2018-12" db="EMBL/GenBank/DDBJ databases">
        <title>Genome sequence of Microcystis aeruginosa NIES-4285.</title>
        <authorList>
            <person name="Tanabe Y."/>
        </authorList>
    </citation>
    <scope>NUCLEOTIDE SEQUENCE [LARGE SCALE GENOMIC DNA]</scope>
    <source>
        <strain evidence="4">NIES-4285</strain>
    </source>
</reference>
<organism evidence="3 4">
    <name type="scientific">Microcystis aeruginosa NIES-4285</name>
    <dbReference type="NCBI Taxonomy" id="2497681"/>
    <lineage>
        <taxon>Bacteria</taxon>
        <taxon>Bacillati</taxon>
        <taxon>Cyanobacteriota</taxon>
        <taxon>Cyanophyceae</taxon>
        <taxon>Oscillatoriophycideae</taxon>
        <taxon>Chroococcales</taxon>
        <taxon>Microcystaceae</taxon>
        <taxon>Microcystis</taxon>
    </lineage>
</organism>
<dbReference type="InterPro" id="IPR027417">
    <property type="entry name" value="P-loop_NTPase"/>
</dbReference>